<keyword evidence="1" id="KW-0488">Methylation</keyword>
<feature type="transmembrane region" description="Helical" evidence="2">
    <location>
        <begin position="20"/>
        <end position="41"/>
    </location>
</feature>
<dbReference type="GO" id="GO:0015627">
    <property type="term" value="C:type II protein secretion system complex"/>
    <property type="evidence" value="ECO:0007669"/>
    <property type="project" value="InterPro"/>
</dbReference>
<dbReference type="Pfam" id="PF07963">
    <property type="entry name" value="N_methyl"/>
    <property type="match status" value="1"/>
</dbReference>
<gene>
    <name evidence="3" type="ORF">FQV37_2401</name>
</gene>
<evidence type="ECO:0000256" key="2">
    <source>
        <dbReference type="SAM" id="Phobius"/>
    </source>
</evidence>
<proteinExistence type="predicted"/>
<protein>
    <submittedName>
        <fullName evidence="3">Type IV pilin PilA</fullName>
    </submittedName>
</protein>
<dbReference type="Pfam" id="PF16732">
    <property type="entry name" value="ComP_DUS"/>
    <property type="match status" value="1"/>
</dbReference>
<dbReference type="InterPro" id="IPR031982">
    <property type="entry name" value="PilE-like"/>
</dbReference>
<reference evidence="3 4" key="1">
    <citation type="submission" date="2019-09" db="EMBL/GenBank/DDBJ databases">
        <title>Draft genome sequence of Psychrobacter nivimaris LAMA 639, in search for biotechnological relevant genes.</title>
        <authorList>
            <person name="Lima A.O.S."/>
            <person name="Staloch B.E.K."/>
            <person name="Freitas R.C."/>
            <person name="Niero H."/>
            <person name="Silva M.A.C."/>
        </authorList>
    </citation>
    <scope>NUCLEOTIDE SEQUENCE [LARGE SCALE GENOMIC DNA]</scope>
    <source>
        <strain evidence="3 4">LAMA 639</strain>
    </source>
</reference>
<dbReference type="EMBL" id="VZIZ01000006">
    <property type="protein sequence ID" value="KAF0569776.1"/>
    <property type="molecule type" value="Genomic_DNA"/>
</dbReference>
<keyword evidence="2" id="KW-1133">Transmembrane helix</keyword>
<dbReference type="Proteomes" id="UP000471465">
    <property type="component" value="Unassembled WGS sequence"/>
</dbReference>
<dbReference type="NCBIfam" id="TIGR02532">
    <property type="entry name" value="IV_pilin_GFxxxE"/>
    <property type="match status" value="1"/>
</dbReference>
<dbReference type="InterPro" id="IPR045584">
    <property type="entry name" value="Pilin-like"/>
</dbReference>
<keyword evidence="2" id="KW-0812">Transmembrane</keyword>
<dbReference type="PANTHER" id="PTHR30093:SF47">
    <property type="entry name" value="TYPE IV PILUS NON-CORE MINOR PILIN PILE"/>
    <property type="match status" value="1"/>
</dbReference>
<dbReference type="SUPFAM" id="SSF54523">
    <property type="entry name" value="Pili subunits"/>
    <property type="match status" value="1"/>
</dbReference>
<dbReference type="InterPro" id="IPR000983">
    <property type="entry name" value="Bac_GSPG_pilin"/>
</dbReference>
<sequence length="157" mass="17553">MATTYCKRHKITQTQYGFTLIELMIVIAIIGVMAAIVYPSYQQYIIKAKRADMMSEMQNIASVIESRKLAQGSYSDISSSIKTEFAVEYPKQGNALYDVTINPLTLTPPDNILTDKWIITAVPKTGSQMAVDGNLSLNYRNVKCRGSICGNSNEWNR</sequence>
<dbReference type="PRINTS" id="PR00813">
    <property type="entry name" value="BCTERIALGSPG"/>
</dbReference>
<dbReference type="GO" id="GO:0043683">
    <property type="term" value="P:type IV pilus assembly"/>
    <property type="evidence" value="ECO:0007669"/>
    <property type="project" value="InterPro"/>
</dbReference>
<organism evidence="3 4">
    <name type="scientific">Psychrobacter nivimaris</name>
    <dbReference type="NCBI Taxonomy" id="281738"/>
    <lineage>
        <taxon>Bacteria</taxon>
        <taxon>Pseudomonadati</taxon>
        <taxon>Pseudomonadota</taxon>
        <taxon>Gammaproteobacteria</taxon>
        <taxon>Moraxellales</taxon>
        <taxon>Moraxellaceae</taxon>
        <taxon>Psychrobacter</taxon>
    </lineage>
</organism>
<keyword evidence="2" id="KW-0472">Membrane</keyword>
<dbReference type="GO" id="GO:0015628">
    <property type="term" value="P:protein secretion by the type II secretion system"/>
    <property type="evidence" value="ECO:0007669"/>
    <property type="project" value="InterPro"/>
</dbReference>
<evidence type="ECO:0000313" key="3">
    <source>
        <dbReference type="EMBL" id="KAF0569776.1"/>
    </source>
</evidence>
<evidence type="ECO:0000313" key="4">
    <source>
        <dbReference type="Proteomes" id="UP000471465"/>
    </source>
</evidence>
<evidence type="ECO:0000256" key="1">
    <source>
        <dbReference type="ARBA" id="ARBA00022481"/>
    </source>
</evidence>
<dbReference type="RefSeq" id="WP_160021084.1">
    <property type="nucleotide sequence ID" value="NZ_VZIZ01000006.1"/>
</dbReference>
<accession>A0A6N7C341</accession>
<dbReference type="Gene3D" id="3.30.700.10">
    <property type="entry name" value="Glycoprotein, Type 4 Pilin"/>
    <property type="match status" value="1"/>
</dbReference>
<keyword evidence="4" id="KW-1185">Reference proteome</keyword>
<dbReference type="AlphaFoldDB" id="A0A6N7C341"/>
<comment type="caution">
    <text evidence="3">The sequence shown here is derived from an EMBL/GenBank/DDBJ whole genome shotgun (WGS) entry which is preliminary data.</text>
</comment>
<dbReference type="InterPro" id="IPR012902">
    <property type="entry name" value="N_methyl_site"/>
</dbReference>
<dbReference type="PANTHER" id="PTHR30093">
    <property type="entry name" value="GENERAL SECRETION PATHWAY PROTEIN G"/>
    <property type="match status" value="1"/>
</dbReference>
<name>A0A6N7C341_9GAMM</name>